<sequence length="71" mass="8087">MVGGAFYSFHLEDKKRIRCLFVFPFFFLFTSVTVLPSQTPSLPPSFYSSFSFVPFPSVHFQLFFGLGCACI</sequence>
<dbReference type="AlphaFoldDB" id="A0A0L8FUB6"/>
<name>A0A0L8FUB6_OCTBM</name>
<keyword evidence="1" id="KW-1133">Transmembrane helix</keyword>
<reference evidence="2" key="1">
    <citation type="submission" date="2015-07" db="EMBL/GenBank/DDBJ databases">
        <title>MeaNS - Measles Nucleotide Surveillance Program.</title>
        <authorList>
            <person name="Tran T."/>
            <person name="Druce J."/>
        </authorList>
    </citation>
    <scope>NUCLEOTIDE SEQUENCE</scope>
    <source>
        <strain evidence="2">UCB-OBI-ISO-001</strain>
        <tissue evidence="2">Gonad</tissue>
    </source>
</reference>
<organism evidence="2">
    <name type="scientific">Octopus bimaculoides</name>
    <name type="common">California two-spotted octopus</name>
    <dbReference type="NCBI Taxonomy" id="37653"/>
    <lineage>
        <taxon>Eukaryota</taxon>
        <taxon>Metazoa</taxon>
        <taxon>Spiralia</taxon>
        <taxon>Lophotrochozoa</taxon>
        <taxon>Mollusca</taxon>
        <taxon>Cephalopoda</taxon>
        <taxon>Coleoidea</taxon>
        <taxon>Octopodiformes</taxon>
        <taxon>Octopoda</taxon>
        <taxon>Incirrata</taxon>
        <taxon>Octopodidae</taxon>
        <taxon>Octopus</taxon>
    </lineage>
</organism>
<gene>
    <name evidence="2" type="ORF">OCBIM_22007663mg</name>
</gene>
<dbReference type="EMBL" id="KQ426413">
    <property type="protein sequence ID" value="KOF68292.1"/>
    <property type="molecule type" value="Genomic_DNA"/>
</dbReference>
<keyword evidence="1" id="KW-0812">Transmembrane</keyword>
<evidence type="ECO:0000313" key="2">
    <source>
        <dbReference type="EMBL" id="KOF68292.1"/>
    </source>
</evidence>
<accession>A0A0L8FUB6</accession>
<protein>
    <submittedName>
        <fullName evidence="2">Uncharacterized protein</fullName>
    </submittedName>
</protein>
<feature type="transmembrane region" description="Helical" evidence="1">
    <location>
        <begin position="20"/>
        <end position="38"/>
    </location>
</feature>
<keyword evidence="1" id="KW-0472">Membrane</keyword>
<proteinExistence type="predicted"/>
<evidence type="ECO:0000256" key="1">
    <source>
        <dbReference type="SAM" id="Phobius"/>
    </source>
</evidence>